<comment type="caution">
    <text evidence="2">The sequence shown here is derived from an EMBL/GenBank/DDBJ whole genome shotgun (WGS) entry which is preliminary data.</text>
</comment>
<evidence type="ECO:0000313" key="2">
    <source>
        <dbReference type="EMBL" id="CCJ82309.1"/>
    </source>
</evidence>
<keyword evidence="1" id="KW-0472">Membrane</keyword>
<organism evidence="2 3">
    <name type="scientific">Cronobacter dublinensis 1210</name>
    <dbReference type="NCBI Taxonomy" id="1208656"/>
    <lineage>
        <taxon>Bacteria</taxon>
        <taxon>Pseudomonadati</taxon>
        <taxon>Pseudomonadota</taxon>
        <taxon>Gammaproteobacteria</taxon>
        <taxon>Enterobacterales</taxon>
        <taxon>Enterobacteriaceae</taxon>
        <taxon>Cronobacter</taxon>
    </lineage>
</organism>
<dbReference type="Proteomes" id="UP000009342">
    <property type="component" value="Unassembled WGS sequence"/>
</dbReference>
<keyword evidence="1" id="KW-0812">Transmembrane</keyword>
<reference evidence="3" key="1">
    <citation type="journal article" date="2012" name="PLoS ONE">
        <title>Comparative analysis of genome sequences covering the seven cronobacter species.</title>
        <authorList>
            <person name="Joseph S."/>
            <person name="Desai P."/>
            <person name="Ji Y."/>
            <person name="Cummings C.A."/>
            <person name="Shih R."/>
            <person name="Degoricija L."/>
            <person name="Rico A."/>
            <person name="Brzoska P."/>
            <person name="Hamby S.E."/>
            <person name="Masood N."/>
            <person name="Hariri S."/>
            <person name="Sonbol H."/>
            <person name="Chuzhanova N."/>
            <person name="McClelland M."/>
            <person name="Furtado M.R."/>
            <person name="Forsythe S.J."/>
        </authorList>
    </citation>
    <scope>NUCLEOTIDE SEQUENCE [LARGE SCALE GENOMIC DNA]</scope>
    <source>
        <strain evidence="3">1210</strain>
    </source>
</reference>
<keyword evidence="1" id="KW-1133">Transmembrane helix</keyword>
<evidence type="ECO:0000313" key="3">
    <source>
        <dbReference type="Proteomes" id="UP000009342"/>
    </source>
</evidence>
<sequence length="40" mass="5047">MNFKIIKNELITRFLKKRKNIFYFLIRFISQEFRGYFLGI</sequence>
<name>A0ABP1W9V0_9ENTR</name>
<feature type="transmembrane region" description="Helical" evidence="1">
    <location>
        <begin position="21"/>
        <end position="39"/>
    </location>
</feature>
<dbReference type="EMBL" id="CAKZ01000139">
    <property type="protein sequence ID" value="CCJ82309.1"/>
    <property type="molecule type" value="Genomic_DNA"/>
</dbReference>
<accession>A0ABP1W9V0</accession>
<gene>
    <name evidence="2" type="ORF">BN134_3069</name>
</gene>
<keyword evidence="3" id="KW-1185">Reference proteome</keyword>
<proteinExistence type="predicted"/>
<evidence type="ECO:0000256" key="1">
    <source>
        <dbReference type="SAM" id="Phobius"/>
    </source>
</evidence>
<protein>
    <submittedName>
        <fullName evidence="2">Uncharacterized protein</fullName>
    </submittedName>
</protein>